<evidence type="ECO:0000256" key="2">
    <source>
        <dbReference type="ARBA" id="ARBA00007886"/>
    </source>
</evidence>
<dbReference type="Gene3D" id="3.30.300.210">
    <property type="entry name" value="Nutrient germinant receptor protein C, domain 3"/>
    <property type="match status" value="1"/>
</dbReference>
<evidence type="ECO:0000256" key="3">
    <source>
        <dbReference type="ARBA" id="ARBA00022544"/>
    </source>
</evidence>
<evidence type="ECO:0000256" key="6">
    <source>
        <dbReference type="ARBA" id="ARBA00023139"/>
    </source>
</evidence>
<dbReference type="GO" id="GO:0009847">
    <property type="term" value="P:spore germination"/>
    <property type="evidence" value="ECO:0007669"/>
    <property type="project" value="InterPro"/>
</dbReference>
<evidence type="ECO:0000256" key="7">
    <source>
        <dbReference type="ARBA" id="ARBA00023288"/>
    </source>
</evidence>
<dbReference type="PANTHER" id="PTHR35789:SF1">
    <property type="entry name" value="SPORE GERMINATION PROTEIN B3"/>
    <property type="match status" value="1"/>
</dbReference>
<dbReference type="RefSeq" id="WP_054874702.1">
    <property type="nucleotide sequence ID" value="NZ_LKET01000029.1"/>
</dbReference>
<evidence type="ECO:0000259" key="8">
    <source>
        <dbReference type="Pfam" id="PF05504"/>
    </source>
</evidence>
<keyword evidence="5" id="KW-0472">Membrane</keyword>
<proteinExistence type="inferred from homology"/>
<name>A0A0N8NTD8_9CLOT</name>
<comment type="subcellular location">
    <subcellularLocation>
        <location evidence="1">Membrane</location>
        <topology evidence="1">Lipid-anchor</topology>
    </subcellularLocation>
</comment>
<reference evidence="10 11" key="1">
    <citation type="submission" date="2015-09" db="EMBL/GenBank/DDBJ databases">
        <title>Genome sequence of Oxobacter pfennigii DSM 3222.</title>
        <authorList>
            <person name="Poehlein A."/>
            <person name="Bengelsdorf F.R."/>
            <person name="Schiel-Bengelsdorf B."/>
            <person name="Duerre P."/>
            <person name="Daniel R."/>
        </authorList>
    </citation>
    <scope>NUCLEOTIDE SEQUENCE [LARGE SCALE GENOMIC DNA]</scope>
    <source>
        <strain evidence="10 11">DSM 3222</strain>
    </source>
</reference>
<dbReference type="InterPro" id="IPR038501">
    <property type="entry name" value="Spore_GerAC_C_sf"/>
</dbReference>
<dbReference type="InterPro" id="IPR057336">
    <property type="entry name" value="GerAC_N"/>
</dbReference>
<dbReference type="STRING" id="36849.OXPF_16350"/>
<evidence type="ECO:0000259" key="9">
    <source>
        <dbReference type="Pfam" id="PF25198"/>
    </source>
</evidence>
<dbReference type="PROSITE" id="PS51257">
    <property type="entry name" value="PROKAR_LIPOPROTEIN"/>
    <property type="match status" value="1"/>
</dbReference>
<dbReference type="PATRIC" id="fig|36849.3.peg.1725"/>
<keyword evidence="6" id="KW-0564">Palmitate</keyword>
<protein>
    <submittedName>
        <fullName evidence="10">Spore germination protein B3</fullName>
    </submittedName>
</protein>
<dbReference type="GO" id="GO:0016020">
    <property type="term" value="C:membrane"/>
    <property type="evidence" value="ECO:0007669"/>
    <property type="project" value="UniProtKB-SubCell"/>
</dbReference>
<dbReference type="EMBL" id="LKET01000029">
    <property type="protein sequence ID" value="KPU44552.1"/>
    <property type="molecule type" value="Genomic_DNA"/>
</dbReference>
<organism evidence="10 11">
    <name type="scientific">Oxobacter pfennigii</name>
    <dbReference type="NCBI Taxonomy" id="36849"/>
    <lineage>
        <taxon>Bacteria</taxon>
        <taxon>Bacillati</taxon>
        <taxon>Bacillota</taxon>
        <taxon>Clostridia</taxon>
        <taxon>Eubacteriales</taxon>
        <taxon>Clostridiaceae</taxon>
        <taxon>Oxobacter</taxon>
    </lineage>
</organism>
<evidence type="ECO:0000313" key="11">
    <source>
        <dbReference type="Proteomes" id="UP000050326"/>
    </source>
</evidence>
<feature type="domain" description="Spore germination GerAC-like C-terminal" evidence="8">
    <location>
        <begin position="216"/>
        <end position="380"/>
    </location>
</feature>
<evidence type="ECO:0000313" key="10">
    <source>
        <dbReference type="EMBL" id="KPU44552.1"/>
    </source>
</evidence>
<feature type="domain" description="Spore germination protein N-terminal" evidence="9">
    <location>
        <begin position="29"/>
        <end position="204"/>
    </location>
</feature>
<evidence type="ECO:0000256" key="1">
    <source>
        <dbReference type="ARBA" id="ARBA00004635"/>
    </source>
</evidence>
<keyword evidence="11" id="KW-1185">Reference proteome</keyword>
<sequence length="396" mass="43222">MKRKEYIIIKPLLCILSVIPILLSTGCWDRVEVNDIALIMASAFDTAPDGKLLGTSQVMLPSGGGLGAGEAGAGSESKKSFIVESAVGIDPGEAQSQIQMGFSRRLFRGHRRVIVIGEELAKLGIGEVLDSISRDPQNRLRTHMLVAKGSRGSDILRMKYPMERVPAEAMREMINIGVGVEVTIRDFLIASSSEGIQPIATVIEADKGTEGFKLAGIAVFKDLKLVGYLDGESTNGYLWLAGRLHNGLVTTEIPGIEGEISIDVITSDVKIKPYINGDKIKFEVLLSGEGAIHGNGTKLDFTNPKNTKLAEEAAEEEIKKQVLTTIKIIKDEFKADIVGFGSVINRENPKEWKKLKNKWDEVFPNTEIEVTVDFAAKQTGMSGPPLYLRENEVIKE</sequence>
<comment type="caution">
    <text evidence="10">The sequence shown here is derived from an EMBL/GenBank/DDBJ whole genome shotgun (WGS) entry which is preliminary data.</text>
</comment>
<keyword evidence="7" id="KW-0449">Lipoprotein</keyword>
<evidence type="ECO:0000256" key="5">
    <source>
        <dbReference type="ARBA" id="ARBA00023136"/>
    </source>
</evidence>
<dbReference type="InterPro" id="IPR008844">
    <property type="entry name" value="Spore_GerAC-like"/>
</dbReference>
<dbReference type="PANTHER" id="PTHR35789">
    <property type="entry name" value="SPORE GERMINATION PROTEIN B3"/>
    <property type="match status" value="1"/>
</dbReference>
<gene>
    <name evidence="10" type="primary">gerBC_2</name>
    <name evidence="10" type="ORF">OXPF_16350</name>
</gene>
<comment type="similarity">
    <text evidence="2">Belongs to the GerABKC lipoprotein family.</text>
</comment>
<dbReference type="InterPro" id="IPR046953">
    <property type="entry name" value="Spore_GerAC-like_C"/>
</dbReference>
<keyword evidence="4" id="KW-0732">Signal</keyword>
<dbReference type="AlphaFoldDB" id="A0A0N8NTD8"/>
<evidence type="ECO:0000256" key="4">
    <source>
        <dbReference type="ARBA" id="ARBA00022729"/>
    </source>
</evidence>
<dbReference type="Pfam" id="PF25198">
    <property type="entry name" value="Spore_GerAC_N"/>
    <property type="match status" value="1"/>
</dbReference>
<keyword evidence="3" id="KW-0309">Germination</keyword>
<dbReference type="OrthoDB" id="9816067at2"/>
<dbReference type="Proteomes" id="UP000050326">
    <property type="component" value="Unassembled WGS sequence"/>
</dbReference>
<accession>A0A0N8NTD8</accession>
<dbReference type="NCBIfam" id="TIGR02887">
    <property type="entry name" value="spore_ger_x_C"/>
    <property type="match status" value="1"/>
</dbReference>
<dbReference type="Pfam" id="PF05504">
    <property type="entry name" value="Spore_GerAC"/>
    <property type="match status" value="1"/>
</dbReference>